<organism evidence="1 2">
    <name type="scientific">Capillibacterium thermochitinicola</name>
    <dbReference type="NCBI Taxonomy" id="2699427"/>
    <lineage>
        <taxon>Bacteria</taxon>
        <taxon>Bacillati</taxon>
        <taxon>Bacillota</taxon>
        <taxon>Capillibacterium</taxon>
    </lineage>
</organism>
<protein>
    <submittedName>
        <fullName evidence="1">DUF2508 family protein</fullName>
    </submittedName>
</protein>
<evidence type="ECO:0000313" key="2">
    <source>
        <dbReference type="Proteomes" id="UP000657177"/>
    </source>
</evidence>
<gene>
    <name evidence="1" type="ORF">G5B42_06280</name>
</gene>
<dbReference type="Proteomes" id="UP000657177">
    <property type="component" value="Unassembled WGS sequence"/>
</dbReference>
<accession>A0A8J6I1A5</accession>
<comment type="caution">
    <text evidence="1">The sequence shown here is derived from an EMBL/GenBank/DDBJ whole genome shotgun (WGS) entry which is preliminary data.</text>
</comment>
<evidence type="ECO:0000313" key="1">
    <source>
        <dbReference type="EMBL" id="MBA2133148.1"/>
    </source>
</evidence>
<name>A0A8J6I1A5_9FIRM</name>
<dbReference type="RefSeq" id="WP_181339602.1">
    <property type="nucleotide sequence ID" value="NZ_JAAKDE010000012.1"/>
</dbReference>
<dbReference type="InterPro" id="IPR019644">
    <property type="entry name" value="DUF2508"/>
</dbReference>
<dbReference type="EMBL" id="JAAKDE010000012">
    <property type="protein sequence ID" value="MBA2133148.1"/>
    <property type="molecule type" value="Genomic_DNA"/>
</dbReference>
<proteinExistence type="predicted"/>
<reference evidence="1" key="1">
    <citation type="submission" date="2020-06" db="EMBL/GenBank/DDBJ databases">
        <title>Novel chitinolytic bacterium.</title>
        <authorList>
            <person name="Ungkulpasvich U."/>
            <person name="Kosugi A."/>
            <person name="Uke A."/>
        </authorList>
    </citation>
    <scope>NUCLEOTIDE SEQUENCE</scope>
    <source>
        <strain evidence="1">UUS1-1</strain>
    </source>
</reference>
<keyword evidence="2" id="KW-1185">Reference proteome</keyword>
<sequence>MFAEKKDLINNLLNQLLKVEDYQKKRAEERYWRLVEEAKRDWQEARVYFNSVTDPELVDHAIYALSAAEKRYVYLLKKAREERCFQEKFLVEGKGFFLGEEV</sequence>
<dbReference type="AlphaFoldDB" id="A0A8J6I1A5"/>
<dbReference type="Pfam" id="PF10704">
    <property type="entry name" value="DUF2508"/>
    <property type="match status" value="1"/>
</dbReference>